<gene>
    <name evidence="1" type="ORF">BJ508DRAFT_340540</name>
</gene>
<protein>
    <submittedName>
        <fullName evidence="1">Uncharacterized protein</fullName>
    </submittedName>
</protein>
<organism evidence="1 2">
    <name type="scientific">Ascobolus immersus RN42</name>
    <dbReference type="NCBI Taxonomy" id="1160509"/>
    <lineage>
        <taxon>Eukaryota</taxon>
        <taxon>Fungi</taxon>
        <taxon>Dikarya</taxon>
        <taxon>Ascomycota</taxon>
        <taxon>Pezizomycotina</taxon>
        <taxon>Pezizomycetes</taxon>
        <taxon>Pezizales</taxon>
        <taxon>Ascobolaceae</taxon>
        <taxon>Ascobolus</taxon>
    </lineage>
</organism>
<name>A0A3N4HQW9_ASCIM</name>
<proteinExistence type="predicted"/>
<keyword evidence="2" id="KW-1185">Reference proteome</keyword>
<accession>A0A3N4HQW9</accession>
<feature type="non-terminal residue" evidence="1">
    <location>
        <position position="1"/>
    </location>
</feature>
<evidence type="ECO:0000313" key="2">
    <source>
        <dbReference type="Proteomes" id="UP000275078"/>
    </source>
</evidence>
<reference evidence="1 2" key="1">
    <citation type="journal article" date="2018" name="Nat. Ecol. Evol.">
        <title>Pezizomycetes genomes reveal the molecular basis of ectomycorrhizal truffle lifestyle.</title>
        <authorList>
            <person name="Murat C."/>
            <person name="Payen T."/>
            <person name="Noel B."/>
            <person name="Kuo A."/>
            <person name="Morin E."/>
            <person name="Chen J."/>
            <person name="Kohler A."/>
            <person name="Krizsan K."/>
            <person name="Balestrini R."/>
            <person name="Da Silva C."/>
            <person name="Montanini B."/>
            <person name="Hainaut M."/>
            <person name="Levati E."/>
            <person name="Barry K.W."/>
            <person name="Belfiori B."/>
            <person name="Cichocki N."/>
            <person name="Clum A."/>
            <person name="Dockter R.B."/>
            <person name="Fauchery L."/>
            <person name="Guy J."/>
            <person name="Iotti M."/>
            <person name="Le Tacon F."/>
            <person name="Lindquist E.A."/>
            <person name="Lipzen A."/>
            <person name="Malagnac F."/>
            <person name="Mello A."/>
            <person name="Molinier V."/>
            <person name="Miyauchi S."/>
            <person name="Poulain J."/>
            <person name="Riccioni C."/>
            <person name="Rubini A."/>
            <person name="Sitrit Y."/>
            <person name="Splivallo R."/>
            <person name="Traeger S."/>
            <person name="Wang M."/>
            <person name="Zifcakova L."/>
            <person name="Wipf D."/>
            <person name="Zambonelli A."/>
            <person name="Paolocci F."/>
            <person name="Nowrousian M."/>
            <person name="Ottonello S."/>
            <person name="Baldrian P."/>
            <person name="Spatafora J.W."/>
            <person name="Henrissat B."/>
            <person name="Nagy L.G."/>
            <person name="Aury J.M."/>
            <person name="Wincker P."/>
            <person name="Grigoriev I.V."/>
            <person name="Bonfante P."/>
            <person name="Martin F.M."/>
        </authorList>
    </citation>
    <scope>NUCLEOTIDE SEQUENCE [LARGE SCALE GENOMIC DNA]</scope>
    <source>
        <strain evidence="1 2">RN42</strain>
    </source>
</reference>
<dbReference type="EMBL" id="ML119797">
    <property type="protein sequence ID" value="RPA74190.1"/>
    <property type="molecule type" value="Genomic_DNA"/>
</dbReference>
<dbReference type="Proteomes" id="UP000275078">
    <property type="component" value="Unassembled WGS sequence"/>
</dbReference>
<feature type="non-terminal residue" evidence="1">
    <location>
        <position position="171"/>
    </location>
</feature>
<evidence type="ECO:0000313" key="1">
    <source>
        <dbReference type="EMBL" id="RPA74190.1"/>
    </source>
</evidence>
<sequence>LQLFLHFTLVYLRNRFRNPVPPNLLDNDNQQAKVSDRISPVLPSVVILWLPTVHQAPHEEQSKSVEVLVQSPVAIMKIAGPSFESIRNEAVGRVADGVNEEQAVPEEAEVKRKGNGSGVVVDLAEGEADKLAKEKDSVVVTLEKADGVLDRFDQLFVGLRFGSPSCHFSNV</sequence>
<dbReference type="AlphaFoldDB" id="A0A3N4HQW9"/>